<name>A0ABV7KPY7_PLAOK</name>
<organism evidence="2 3">
    <name type="scientific">Planomicrobium okeanokoites</name>
    <name type="common">Planococcus okeanokoites</name>
    <name type="synonym">Flavobacterium okeanokoites</name>
    <dbReference type="NCBI Taxonomy" id="244"/>
    <lineage>
        <taxon>Bacteria</taxon>
        <taxon>Bacillati</taxon>
        <taxon>Bacillota</taxon>
        <taxon>Bacilli</taxon>
        <taxon>Bacillales</taxon>
        <taxon>Caryophanaceae</taxon>
        <taxon>Planomicrobium</taxon>
    </lineage>
</organism>
<keyword evidence="1" id="KW-1133">Transmembrane helix</keyword>
<keyword evidence="1" id="KW-0472">Membrane</keyword>
<dbReference type="RefSeq" id="WP_117312341.1">
    <property type="nucleotide sequence ID" value="NZ_CANMQG010000001.1"/>
</dbReference>
<evidence type="ECO:0000256" key="1">
    <source>
        <dbReference type="SAM" id="Phobius"/>
    </source>
</evidence>
<protein>
    <recommendedName>
        <fullName evidence="4">YesK-like protein</fullName>
    </recommendedName>
</protein>
<evidence type="ECO:0000313" key="2">
    <source>
        <dbReference type="EMBL" id="MFC3211471.1"/>
    </source>
</evidence>
<evidence type="ECO:0000313" key="3">
    <source>
        <dbReference type="Proteomes" id="UP001595625"/>
    </source>
</evidence>
<feature type="transmembrane region" description="Helical" evidence="1">
    <location>
        <begin position="29"/>
        <end position="47"/>
    </location>
</feature>
<evidence type="ECO:0008006" key="4">
    <source>
        <dbReference type="Google" id="ProtNLM"/>
    </source>
</evidence>
<keyword evidence="1" id="KW-0812">Transmembrane</keyword>
<dbReference type="EMBL" id="JBHRUJ010000016">
    <property type="protein sequence ID" value="MFC3211471.1"/>
    <property type="molecule type" value="Genomic_DNA"/>
</dbReference>
<accession>A0ABV7KPY7</accession>
<comment type="caution">
    <text evidence="2">The sequence shown here is derived from an EMBL/GenBank/DDBJ whole genome shotgun (WGS) entry which is preliminary data.</text>
</comment>
<keyword evidence="3" id="KW-1185">Reference proteome</keyword>
<proteinExistence type="predicted"/>
<gene>
    <name evidence="2" type="ORF">ACFOEJ_10340</name>
</gene>
<feature type="transmembrane region" description="Helical" evidence="1">
    <location>
        <begin position="54"/>
        <end position="74"/>
    </location>
</feature>
<dbReference type="Proteomes" id="UP001595625">
    <property type="component" value="Unassembled WGS sequence"/>
</dbReference>
<reference evidence="3" key="1">
    <citation type="journal article" date="2019" name="Int. J. Syst. Evol. Microbiol.">
        <title>The Global Catalogue of Microorganisms (GCM) 10K type strain sequencing project: providing services to taxonomists for standard genome sequencing and annotation.</title>
        <authorList>
            <consortium name="The Broad Institute Genomics Platform"/>
            <consortium name="The Broad Institute Genome Sequencing Center for Infectious Disease"/>
            <person name="Wu L."/>
            <person name="Ma J."/>
        </authorList>
    </citation>
    <scope>NUCLEOTIDE SEQUENCE [LARGE SCALE GENOMIC DNA]</scope>
    <source>
        <strain evidence="3">CCM 320</strain>
    </source>
</reference>
<sequence length="85" mass="9164">MGTILSLAIIAAAIFAAYALKKFYDRPYIVNFALTAMLLLIVIRTLMLQPITGLGYAAIIICTIAGIFQAVLGIKSYKAVQQVQA</sequence>